<evidence type="ECO:0000313" key="4">
    <source>
        <dbReference type="EMBL" id="NYT39102.1"/>
    </source>
</evidence>
<sequence length="86" mass="9848">SAPSNNQSLRKLIDEYVLNTDRYTHEMMPATTVKDGPQAEHYLILDACMRKQPLEVASLLEEHILESKKNLIASARLRQEKWGLAQ</sequence>
<evidence type="ECO:0000256" key="1">
    <source>
        <dbReference type="ARBA" id="ARBA00023015"/>
    </source>
</evidence>
<dbReference type="Gene3D" id="1.20.120.530">
    <property type="entry name" value="GntR ligand-binding domain-like"/>
    <property type="match status" value="1"/>
</dbReference>
<keyword evidence="2" id="KW-0238">DNA-binding</keyword>
<gene>
    <name evidence="4" type="ORF">H0A68_19740</name>
</gene>
<proteinExistence type="predicted"/>
<feature type="non-terminal residue" evidence="4">
    <location>
        <position position="1"/>
    </location>
</feature>
<dbReference type="GO" id="GO:0003677">
    <property type="term" value="F:DNA binding"/>
    <property type="evidence" value="ECO:0007669"/>
    <property type="project" value="UniProtKB-KW"/>
</dbReference>
<evidence type="ECO:0000256" key="2">
    <source>
        <dbReference type="ARBA" id="ARBA00023125"/>
    </source>
</evidence>
<evidence type="ECO:0000256" key="3">
    <source>
        <dbReference type="ARBA" id="ARBA00023163"/>
    </source>
</evidence>
<keyword evidence="3" id="KW-0804">Transcription</keyword>
<comment type="caution">
    <text evidence="4">The sequence shown here is derived from an EMBL/GenBank/DDBJ whole genome shotgun (WGS) entry which is preliminary data.</text>
</comment>
<reference evidence="4 5" key="1">
    <citation type="submission" date="2020-07" db="EMBL/GenBank/DDBJ databases">
        <title>Taxonomic revisions and descriptions of new bacterial species based on genomic comparisons in the high-G+C-content subgroup of the family Alcaligenaceae.</title>
        <authorList>
            <person name="Szabo A."/>
            <person name="Felfoldi T."/>
        </authorList>
    </citation>
    <scope>NUCLEOTIDE SEQUENCE [LARGE SCALE GENOMIC DNA]</scope>
    <source>
        <strain evidence="4 5">DSM 25264</strain>
    </source>
</reference>
<dbReference type="SUPFAM" id="SSF48008">
    <property type="entry name" value="GntR ligand-binding domain-like"/>
    <property type="match status" value="1"/>
</dbReference>
<dbReference type="Proteomes" id="UP000580517">
    <property type="component" value="Unassembled WGS sequence"/>
</dbReference>
<name>A0A853FHI9_9BURK</name>
<keyword evidence="1" id="KW-0805">Transcription regulation</keyword>
<dbReference type="InterPro" id="IPR008920">
    <property type="entry name" value="TF_FadR/GntR_C"/>
</dbReference>
<dbReference type="AlphaFoldDB" id="A0A853FHI9"/>
<dbReference type="EMBL" id="JACCEW010000022">
    <property type="protein sequence ID" value="NYT39102.1"/>
    <property type="molecule type" value="Genomic_DNA"/>
</dbReference>
<protein>
    <submittedName>
        <fullName evidence="4">GntR family transcriptional regulator</fullName>
    </submittedName>
</protein>
<organism evidence="4 5">
    <name type="scientific">Allopusillimonas soli</name>
    <dbReference type="NCBI Taxonomy" id="659016"/>
    <lineage>
        <taxon>Bacteria</taxon>
        <taxon>Pseudomonadati</taxon>
        <taxon>Pseudomonadota</taxon>
        <taxon>Betaproteobacteria</taxon>
        <taxon>Burkholderiales</taxon>
        <taxon>Alcaligenaceae</taxon>
        <taxon>Allopusillimonas</taxon>
    </lineage>
</organism>
<accession>A0A853FHI9</accession>
<keyword evidence="5" id="KW-1185">Reference proteome</keyword>
<evidence type="ECO:0000313" key="5">
    <source>
        <dbReference type="Proteomes" id="UP000580517"/>
    </source>
</evidence>